<dbReference type="Gene3D" id="3.30.2350.10">
    <property type="entry name" value="Pseudouridine synthase"/>
    <property type="match status" value="1"/>
</dbReference>
<feature type="domain" description="Pseudouridine synthase RsuA/RluA-like" evidence="3">
    <location>
        <begin position="63"/>
        <end position="192"/>
    </location>
</feature>
<sequence>MIFTILFLFSRIVSKLFYRTKVLLSNEDLIILDKEPDFKINSNKIGEQTVQTFLKLNFPWLASEKLFHEFYFAHRLDYATSGILCIPKNKECCKVLSEAFSNKTTKKYYTALVRGLFSQLIVDVNIPIGNDKRETEIQKMCTLNEKAFCEKYRTAQTVITLLEEGTFNAYPATKILCRPITGRRHQIRVHCHYLGHTIIGDYTYSNKKDFTSSRMYLHAIRLILPESLGNIDISTSDPLTKVPQWKKITTIQSFAKAYSTIDNYIMMTR</sequence>
<proteinExistence type="inferred from homology"/>
<keyword evidence="2" id="KW-0732">Signal</keyword>
<evidence type="ECO:0000313" key="4">
    <source>
        <dbReference type="EMBL" id="KAL1492405.1"/>
    </source>
</evidence>
<dbReference type="Proteomes" id="UP001566132">
    <property type="component" value="Unassembled WGS sequence"/>
</dbReference>
<feature type="chain" id="PRO_5044880474" description="Pseudouridine synthase RsuA/RluA-like domain-containing protein" evidence="2">
    <location>
        <begin position="16"/>
        <end position="269"/>
    </location>
</feature>
<dbReference type="InterPro" id="IPR006145">
    <property type="entry name" value="PsdUridine_synth_RsuA/RluA"/>
</dbReference>
<dbReference type="PANTHER" id="PTHR21600">
    <property type="entry name" value="MITOCHONDRIAL RNA PSEUDOURIDINE SYNTHASE"/>
    <property type="match status" value="1"/>
</dbReference>
<dbReference type="EMBL" id="JBDJPC010000008">
    <property type="protein sequence ID" value="KAL1492405.1"/>
    <property type="molecule type" value="Genomic_DNA"/>
</dbReference>
<dbReference type="AlphaFoldDB" id="A0ABD1ECS3"/>
<dbReference type="InterPro" id="IPR050188">
    <property type="entry name" value="RluA_PseudoU_synthase"/>
</dbReference>
<reference evidence="4 5" key="1">
    <citation type="submission" date="2024-05" db="EMBL/GenBank/DDBJ databases">
        <title>Genetic variation in Jamaican populations of the coffee berry borer (Hypothenemus hampei).</title>
        <authorList>
            <person name="Errbii M."/>
            <person name="Myrie A."/>
        </authorList>
    </citation>
    <scope>NUCLEOTIDE SEQUENCE [LARGE SCALE GENOMIC DNA]</scope>
    <source>
        <strain evidence="4">JA-Hopewell-2020-01-JO</strain>
        <tissue evidence="4">Whole body</tissue>
    </source>
</reference>
<comment type="similarity">
    <text evidence="1">Belongs to the pseudouridine synthase RluA family.</text>
</comment>
<protein>
    <recommendedName>
        <fullName evidence="3">Pseudouridine synthase RsuA/RluA-like domain-containing protein</fullName>
    </recommendedName>
</protein>
<dbReference type="PANTHER" id="PTHR21600:SF87">
    <property type="entry name" value="RNA PSEUDOURIDYLATE SYNTHASE DOMAIN-CONTAINING PROTEIN 1"/>
    <property type="match status" value="1"/>
</dbReference>
<accession>A0ABD1ECS3</accession>
<dbReference type="Pfam" id="PF00849">
    <property type="entry name" value="PseudoU_synth_2"/>
    <property type="match status" value="1"/>
</dbReference>
<dbReference type="InterPro" id="IPR020103">
    <property type="entry name" value="PsdUridine_synth_cat_dom_sf"/>
</dbReference>
<evidence type="ECO:0000256" key="1">
    <source>
        <dbReference type="ARBA" id="ARBA00010876"/>
    </source>
</evidence>
<comment type="caution">
    <text evidence="4">The sequence shown here is derived from an EMBL/GenBank/DDBJ whole genome shotgun (WGS) entry which is preliminary data.</text>
</comment>
<keyword evidence="5" id="KW-1185">Reference proteome</keyword>
<name>A0ABD1ECS3_HYPHA</name>
<feature type="signal peptide" evidence="2">
    <location>
        <begin position="1"/>
        <end position="15"/>
    </location>
</feature>
<evidence type="ECO:0000256" key="2">
    <source>
        <dbReference type="SAM" id="SignalP"/>
    </source>
</evidence>
<dbReference type="CDD" id="cd02869">
    <property type="entry name" value="PseudoU_synth_RluA_like"/>
    <property type="match status" value="1"/>
</dbReference>
<evidence type="ECO:0000259" key="3">
    <source>
        <dbReference type="Pfam" id="PF00849"/>
    </source>
</evidence>
<evidence type="ECO:0000313" key="5">
    <source>
        <dbReference type="Proteomes" id="UP001566132"/>
    </source>
</evidence>
<organism evidence="4 5">
    <name type="scientific">Hypothenemus hampei</name>
    <name type="common">Coffee berry borer</name>
    <dbReference type="NCBI Taxonomy" id="57062"/>
    <lineage>
        <taxon>Eukaryota</taxon>
        <taxon>Metazoa</taxon>
        <taxon>Ecdysozoa</taxon>
        <taxon>Arthropoda</taxon>
        <taxon>Hexapoda</taxon>
        <taxon>Insecta</taxon>
        <taxon>Pterygota</taxon>
        <taxon>Neoptera</taxon>
        <taxon>Endopterygota</taxon>
        <taxon>Coleoptera</taxon>
        <taxon>Polyphaga</taxon>
        <taxon>Cucujiformia</taxon>
        <taxon>Curculionidae</taxon>
        <taxon>Scolytinae</taxon>
        <taxon>Hypothenemus</taxon>
    </lineage>
</organism>
<gene>
    <name evidence="4" type="ORF">ABEB36_010657</name>
</gene>
<dbReference type="SUPFAM" id="SSF55120">
    <property type="entry name" value="Pseudouridine synthase"/>
    <property type="match status" value="1"/>
</dbReference>